<dbReference type="AlphaFoldDB" id="A0AAV9GF28"/>
<comment type="caution">
    <text evidence="2">The sequence shown here is derived from an EMBL/GenBank/DDBJ whole genome shotgun (WGS) entry which is preliminary data.</text>
</comment>
<organism evidence="2 3">
    <name type="scientific">Podospora aff. communis PSN243</name>
    <dbReference type="NCBI Taxonomy" id="3040156"/>
    <lineage>
        <taxon>Eukaryota</taxon>
        <taxon>Fungi</taxon>
        <taxon>Dikarya</taxon>
        <taxon>Ascomycota</taxon>
        <taxon>Pezizomycotina</taxon>
        <taxon>Sordariomycetes</taxon>
        <taxon>Sordariomycetidae</taxon>
        <taxon>Sordariales</taxon>
        <taxon>Podosporaceae</taxon>
        <taxon>Podospora</taxon>
    </lineage>
</organism>
<reference evidence="2" key="1">
    <citation type="journal article" date="2023" name="Mol. Phylogenet. Evol.">
        <title>Genome-scale phylogeny and comparative genomics of the fungal order Sordariales.</title>
        <authorList>
            <person name="Hensen N."/>
            <person name="Bonometti L."/>
            <person name="Westerberg I."/>
            <person name="Brannstrom I.O."/>
            <person name="Guillou S."/>
            <person name="Cros-Aarteil S."/>
            <person name="Calhoun S."/>
            <person name="Haridas S."/>
            <person name="Kuo A."/>
            <person name="Mondo S."/>
            <person name="Pangilinan J."/>
            <person name="Riley R."/>
            <person name="LaButti K."/>
            <person name="Andreopoulos B."/>
            <person name="Lipzen A."/>
            <person name="Chen C."/>
            <person name="Yan M."/>
            <person name="Daum C."/>
            <person name="Ng V."/>
            <person name="Clum A."/>
            <person name="Steindorff A."/>
            <person name="Ohm R.A."/>
            <person name="Martin F."/>
            <person name="Silar P."/>
            <person name="Natvig D.O."/>
            <person name="Lalanne C."/>
            <person name="Gautier V."/>
            <person name="Ament-Velasquez S.L."/>
            <person name="Kruys A."/>
            <person name="Hutchinson M.I."/>
            <person name="Powell A.J."/>
            <person name="Barry K."/>
            <person name="Miller A.N."/>
            <person name="Grigoriev I.V."/>
            <person name="Debuchy R."/>
            <person name="Gladieux P."/>
            <person name="Hiltunen Thoren M."/>
            <person name="Johannesson H."/>
        </authorList>
    </citation>
    <scope>NUCLEOTIDE SEQUENCE</scope>
    <source>
        <strain evidence="2">PSN243</strain>
    </source>
</reference>
<accession>A0AAV9GF28</accession>
<proteinExistence type="predicted"/>
<dbReference type="Proteomes" id="UP001321760">
    <property type="component" value="Unassembled WGS sequence"/>
</dbReference>
<name>A0AAV9GF28_9PEZI</name>
<sequence length="550" mass="61627">MNYRSRASPWLIDRPHPRRSLDATFDGEPFLDYLRGFALEESNSNSNGDSDVQNDLTDSSGAGGFRPDARTQAEVETNNNAETQSTEPGTRPADGVQATNDVQRFMQGSGGGGTEFEHRDQVEDVTSFIEVGIASSQRGPGERPRYMAVVDIRGVGCWASRSQPYRGALTGSRLYDELRQPIGGASDLECVSKNCRVRRIIYLSGLDARGIWVLAKTSPGSQRLALVALFYQHIRPNPRLSVTVNTKGVPSYVLHFHLPFYALRRETELLTDTREWLDNKPLRKSRVLGCLSESSSSMAGDTWKWCLYEAQTSIVVTGTHDRSWTAYGVTDDYYDSDARPDEFESVGRYHRLWEETPDMFSDPVFRGGYPLLNDRIPIDAGGNPTSAIFWDAREYFVAAVAFRAGIVSKEWSYVVTKLEKARCPSSQARHERDHVKHERVMEWNSEMLDVVADLITCLAKTTSAFEQFMGSESCDFASETYEDHLASIKGTASTLKLRLDDLRLLRERLTTAKGPAADRLVAIGNYQATMSMRQLTVLVFVRTPQNINCT</sequence>
<evidence type="ECO:0000256" key="1">
    <source>
        <dbReference type="SAM" id="MobiDB-lite"/>
    </source>
</evidence>
<feature type="compositionally biased region" description="Polar residues" evidence="1">
    <location>
        <begin position="74"/>
        <end position="88"/>
    </location>
</feature>
<evidence type="ECO:0000313" key="3">
    <source>
        <dbReference type="Proteomes" id="UP001321760"/>
    </source>
</evidence>
<feature type="region of interest" description="Disordered" evidence="1">
    <location>
        <begin position="42"/>
        <end position="96"/>
    </location>
</feature>
<protein>
    <submittedName>
        <fullName evidence="2">Uncharacterized protein</fullName>
    </submittedName>
</protein>
<dbReference type="EMBL" id="MU865955">
    <property type="protein sequence ID" value="KAK4446679.1"/>
    <property type="molecule type" value="Genomic_DNA"/>
</dbReference>
<evidence type="ECO:0000313" key="2">
    <source>
        <dbReference type="EMBL" id="KAK4446679.1"/>
    </source>
</evidence>
<keyword evidence="3" id="KW-1185">Reference proteome</keyword>
<feature type="compositionally biased region" description="Low complexity" evidence="1">
    <location>
        <begin position="42"/>
        <end position="55"/>
    </location>
</feature>
<feature type="region of interest" description="Disordered" evidence="1">
    <location>
        <begin position="1"/>
        <end position="20"/>
    </location>
</feature>
<gene>
    <name evidence="2" type="ORF">QBC34DRAFT_411157</name>
</gene>
<reference evidence="2" key="2">
    <citation type="submission" date="2023-05" db="EMBL/GenBank/DDBJ databases">
        <authorList>
            <consortium name="Lawrence Berkeley National Laboratory"/>
            <person name="Steindorff A."/>
            <person name="Hensen N."/>
            <person name="Bonometti L."/>
            <person name="Westerberg I."/>
            <person name="Brannstrom I.O."/>
            <person name="Guillou S."/>
            <person name="Cros-Aarteil S."/>
            <person name="Calhoun S."/>
            <person name="Haridas S."/>
            <person name="Kuo A."/>
            <person name="Mondo S."/>
            <person name="Pangilinan J."/>
            <person name="Riley R."/>
            <person name="Labutti K."/>
            <person name="Andreopoulos B."/>
            <person name="Lipzen A."/>
            <person name="Chen C."/>
            <person name="Yanf M."/>
            <person name="Daum C."/>
            <person name="Ng V."/>
            <person name="Clum A."/>
            <person name="Ohm R."/>
            <person name="Martin F."/>
            <person name="Silar P."/>
            <person name="Natvig D."/>
            <person name="Lalanne C."/>
            <person name="Gautier V."/>
            <person name="Ament-Velasquez S.L."/>
            <person name="Kruys A."/>
            <person name="Hutchinson M.I."/>
            <person name="Powell A.J."/>
            <person name="Barry K."/>
            <person name="Miller A.N."/>
            <person name="Grigoriev I.V."/>
            <person name="Debuchy R."/>
            <person name="Gladieux P."/>
            <person name="Thoren M.H."/>
            <person name="Johannesson H."/>
        </authorList>
    </citation>
    <scope>NUCLEOTIDE SEQUENCE</scope>
    <source>
        <strain evidence="2">PSN243</strain>
    </source>
</reference>